<dbReference type="SMART" id="SM00448">
    <property type="entry name" value="REC"/>
    <property type="match status" value="1"/>
</dbReference>
<dbReference type="Proteomes" id="UP000032515">
    <property type="component" value="Unassembled WGS sequence"/>
</dbReference>
<dbReference type="InterPro" id="IPR016032">
    <property type="entry name" value="Sig_transdc_resp-reg_C-effctor"/>
</dbReference>
<dbReference type="PROSITE" id="PS51755">
    <property type="entry name" value="OMPR_PHOB"/>
    <property type="match status" value="1"/>
</dbReference>
<gene>
    <name evidence="10" type="ORF">OO17_20550</name>
</gene>
<protein>
    <submittedName>
        <fullName evidence="10">Transcriptional regulator</fullName>
    </submittedName>
</protein>
<dbReference type="Gene3D" id="3.40.50.2300">
    <property type="match status" value="1"/>
</dbReference>
<proteinExistence type="predicted"/>
<dbReference type="CDD" id="cd19934">
    <property type="entry name" value="REC_OmpR_EcPhoP-like"/>
    <property type="match status" value="1"/>
</dbReference>
<dbReference type="GO" id="GO:0032993">
    <property type="term" value="C:protein-DNA complex"/>
    <property type="evidence" value="ECO:0007669"/>
    <property type="project" value="TreeGrafter"/>
</dbReference>
<dbReference type="CDD" id="cd00383">
    <property type="entry name" value="trans_reg_C"/>
    <property type="match status" value="1"/>
</dbReference>
<evidence type="ECO:0000256" key="6">
    <source>
        <dbReference type="PROSITE-ProRule" id="PRU00169"/>
    </source>
</evidence>
<evidence type="ECO:0000256" key="2">
    <source>
        <dbReference type="ARBA" id="ARBA00023012"/>
    </source>
</evidence>
<keyword evidence="4 7" id="KW-0238">DNA-binding</keyword>
<evidence type="ECO:0000259" key="9">
    <source>
        <dbReference type="PROSITE" id="PS51755"/>
    </source>
</evidence>
<dbReference type="GO" id="GO:0005829">
    <property type="term" value="C:cytosol"/>
    <property type="evidence" value="ECO:0007669"/>
    <property type="project" value="TreeGrafter"/>
</dbReference>
<dbReference type="Pfam" id="PF00072">
    <property type="entry name" value="Response_reg"/>
    <property type="match status" value="1"/>
</dbReference>
<dbReference type="SUPFAM" id="SSF52172">
    <property type="entry name" value="CheY-like"/>
    <property type="match status" value="1"/>
</dbReference>
<comment type="caution">
    <text evidence="10">The sequence shown here is derived from an EMBL/GenBank/DDBJ whole genome shotgun (WGS) entry which is preliminary data.</text>
</comment>
<evidence type="ECO:0000256" key="3">
    <source>
        <dbReference type="ARBA" id="ARBA00023015"/>
    </source>
</evidence>
<evidence type="ECO:0000256" key="4">
    <source>
        <dbReference type="ARBA" id="ARBA00023125"/>
    </source>
</evidence>
<dbReference type="FunFam" id="3.40.50.2300:FF:000002">
    <property type="entry name" value="DNA-binding response regulator PhoP"/>
    <property type="match status" value="1"/>
</dbReference>
<sequence>MRILLIEDDIRLARQIADALGHAGYMVDHSTDGEDGWFRGDSEDYDAVILDLGLPVIDGLSVLRRWRSAKRAMPVLILTARASWREKVVGLREGADDYLAKPFEIEELRARLEALIRRASGHAAAEISSAGLCLDPSSQRISRDGAPLDLTALEYRALAYLMMHNGKVVSKTELTEHIYGQDDDRDSNVIEVLINRLRKKVGAELIRTRRGQGYEIGAQQP</sequence>
<dbReference type="AlphaFoldDB" id="A0A0D7EF75"/>
<feature type="domain" description="OmpR/PhoB-type" evidence="9">
    <location>
        <begin position="124"/>
        <end position="218"/>
    </location>
</feature>
<dbReference type="OrthoDB" id="9802426at2"/>
<feature type="modified residue" description="4-aspartylphosphate" evidence="6">
    <location>
        <position position="51"/>
    </location>
</feature>
<dbReference type="PANTHER" id="PTHR48111:SF37">
    <property type="entry name" value="RESPONSE REGULATOR PROTEIN CARR"/>
    <property type="match status" value="1"/>
</dbReference>
<feature type="DNA-binding region" description="OmpR/PhoB-type" evidence="7">
    <location>
        <begin position="124"/>
        <end position="218"/>
    </location>
</feature>
<feature type="domain" description="Response regulatory" evidence="8">
    <location>
        <begin position="2"/>
        <end position="116"/>
    </location>
</feature>
<dbReference type="PANTHER" id="PTHR48111">
    <property type="entry name" value="REGULATOR OF RPOS"/>
    <property type="match status" value="1"/>
</dbReference>
<dbReference type="GO" id="GO:0006355">
    <property type="term" value="P:regulation of DNA-templated transcription"/>
    <property type="evidence" value="ECO:0007669"/>
    <property type="project" value="InterPro"/>
</dbReference>
<evidence type="ECO:0000256" key="5">
    <source>
        <dbReference type="ARBA" id="ARBA00023163"/>
    </source>
</evidence>
<name>A0A0D7EF75_RHOPL</name>
<dbReference type="InterPro" id="IPR011006">
    <property type="entry name" value="CheY-like_superfamily"/>
</dbReference>
<evidence type="ECO:0000313" key="10">
    <source>
        <dbReference type="EMBL" id="KIZ39393.1"/>
    </source>
</evidence>
<dbReference type="RefSeq" id="WP_044415009.1">
    <property type="nucleotide sequence ID" value="NZ_JXXE01000433.1"/>
</dbReference>
<accession>A0A0D7EF75</accession>
<organism evidence="10 11">
    <name type="scientific">Rhodopseudomonas palustris</name>
    <dbReference type="NCBI Taxonomy" id="1076"/>
    <lineage>
        <taxon>Bacteria</taxon>
        <taxon>Pseudomonadati</taxon>
        <taxon>Pseudomonadota</taxon>
        <taxon>Alphaproteobacteria</taxon>
        <taxon>Hyphomicrobiales</taxon>
        <taxon>Nitrobacteraceae</taxon>
        <taxon>Rhodopseudomonas</taxon>
    </lineage>
</organism>
<keyword evidence="5" id="KW-0804">Transcription</keyword>
<dbReference type="Pfam" id="PF00486">
    <property type="entry name" value="Trans_reg_C"/>
    <property type="match status" value="1"/>
</dbReference>
<dbReference type="PROSITE" id="PS50110">
    <property type="entry name" value="RESPONSE_REGULATORY"/>
    <property type="match status" value="1"/>
</dbReference>
<dbReference type="GO" id="GO:0000156">
    <property type="term" value="F:phosphorelay response regulator activity"/>
    <property type="evidence" value="ECO:0007669"/>
    <property type="project" value="TreeGrafter"/>
</dbReference>
<evidence type="ECO:0000313" key="11">
    <source>
        <dbReference type="Proteomes" id="UP000032515"/>
    </source>
</evidence>
<dbReference type="GO" id="GO:0000976">
    <property type="term" value="F:transcription cis-regulatory region binding"/>
    <property type="evidence" value="ECO:0007669"/>
    <property type="project" value="TreeGrafter"/>
</dbReference>
<dbReference type="PATRIC" id="fig|1076.23.peg.4771"/>
<keyword evidence="1 6" id="KW-0597">Phosphoprotein</keyword>
<dbReference type="InterPro" id="IPR036388">
    <property type="entry name" value="WH-like_DNA-bd_sf"/>
</dbReference>
<evidence type="ECO:0000256" key="1">
    <source>
        <dbReference type="ARBA" id="ARBA00022553"/>
    </source>
</evidence>
<evidence type="ECO:0000259" key="8">
    <source>
        <dbReference type="PROSITE" id="PS50110"/>
    </source>
</evidence>
<dbReference type="SUPFAM" id="SSF46894">
    <property type="entry name" value="C-terminal effector domain of the bipartite response regulators"/>
    <property type="match status" value="1"/>
</dbReference>
<dbReference type="InterPro" id="IPR001867">
    <property type="entry name" value="OmpR/PhoB-type_DNA-bd"/>
</dbReference>
<dbReference type="InterPro" id="IPR001789">
    <property type="entry name" value="Sig_transdc_resp-reg_receiver"/>
</dbReference>
<evidence type="ECO:0000256" key="7">
    <source>
        <dbReference type="PROSITE-ProRule" id="PRU01091"/>
    </source>
</evidence>
<reference evidence="10 11" key="1">
    <citation type="submission" date="2014-11" db="EMBL/GenBank/DDBJ databases">
        <title>Genomics and ecophysiology of heterotrophic nitrogen fixing bacteria isolated from estuarine surface water.</title>
        <authorList>
            <person name="Bentzon-Tilia M."/>
            <person name="Severin I."/>
            <person name="Hansen L.H."/>
            <person name="Riemann L."/>
        </authorList>
    </citation>
    <scope>NUCLEOTIDE SEQUENCE [LARGE SCALE GENOMIC DNA]</scope>
    <source>
        <strain evidence="10 11">BAL398</strain>
    </source>
</reference>
<dbReference type="InterPro" id="IPR039420">
    <property type="entry name" value="WalR-like"/>
</dbReference>
<dbReference type="SMART" id="SM00862">
    <property type="entry name" value="Trans_reg_C"/>
    <property type="match status" value="1"/>
</dbReference>
<keyword evidence="2" id="KW-0902">Two-component regulatory system</keyword>
<dbReference type="EMBL" id="JXXE01000433">
    <property type="protein sequence ID" value="KIZ39393.1"/>
    <property type="molecule type" value="Genomic_DNA"/>
</dbReference>
<dbReference type="Gene3D" id="6.10.250.690">
    <property type="match status" value="1"/>
</dbReference>
<dbReference type="Gene3D" id="1.10.10.10">
    <property type="entry name" value="Winged helix-like DNA-binding domain superfamily/Winged helix DNA-binding domain"/>
    <property type="match status" value="1"/>
</dbReference>
<keyword evidence="3" id="KW-0805">Transcription regulation</keyword>